<sequence length="311" mass="35952">MRKYLPIVLSILVLAVVGYFVVVKKELTVTSHVKNDSEETIGGFHIHKTCARPPQFLNRLKIPQPVLIDLSQKHFRGIAFHYGKSLKKTLYSKQWKQYEHFSTYTLDEKGNLYLVPMPFISITPATFNLQKNIYKLDSKTGKLSIFMHFDDIFPSSANPFGMNAITYDCEDKTLWIAAIDESDYQKQKGVIYHVNPKNKEILQKIKGFDVLSMMLIKSEKGKYLLVGSARDNGLYAYQINNGKVLNSPQKLLELPIANENIRKIKVKGKNILELQTIPFSYALITQTAKNDRSYYEAYWDAQKQKWKIQRK</sequence>
<dbReference type="AlphaFoldDB" id="A0A1W1CVS0"/>
<proteinExistence type="predicted"/>
<accession>A0A1W1CVS0</accession>
<evidence type="ECO:0008006" key="2">
    <source>
        <dbReference type="Google" id="ProtNLM"/>
    </source>
</evidence>
<evidence type="ECO:0000313" key="1">
    <source>
        <dbReference type="EMBL" id="SFV69940.1"/>
    </source>
</evidence>
<organism evidence="1">
    <name type="scientific">hydrothermal vent metagenome</name>
    <dbReference type="NCBI Taxonomy" id="652676"/>
    <lineage>
        <taxon>unclassified sequences</taxon>
        <taxon>metagenomes</taxon>
        <taxon>ecological metagenomes</taxon>
    </lineage>
</organism>
<gene>
    <name evidence="1" type="ORF">MNB_SV-3-617</name>
</gene>
<dbReference type="SUPFAM" id="SSF63829">
    <property type="entry name" value="Calcium-dependent phosphotriesterase"/>
    <property type="match status" value="1"/>
</dbReference>
<name>A0A1W1CVS0_9ZZZZ</name>
<dbReference type="EMBL" id="FPHI01000044">
    <property type="protein sequence ID" value="SFV69940.1"/>
    <property type="molecule type" value="Genomic_DNA"/>
</dbReference>
<reference evidence="1" key="1">
    <citation type="submission" date="2016-10" db="EMBL/GenBank/DDBJ databases">
        <authorList>
            <person name="de Groot N.N."/>
        </authorList>
    </citation>
    <scope>NUCLEOTIDE SEQUENCE</scope>
</reference>
<protein>
    <recommendedName>
        <fullName evidence="2">Periplasmic nitrate reductase component NapL</fullName>
    </recommendedName>
</protein>